<keyword evidence="2" id="KW-0472">Membrane</keyword>
<evidence type="ECO:0000256" key="2">
    <source>
        <dbReference type="SAM" id="Phobius"/>
    </source>
</evidence>
<dbReference type="PANTHER" id="PTHR48057:SF7">
    <property type="entry name" value="LEUCINE-RICH REPEAT SERINE_THREONINE-PROTEIN KINASE 1"/>
    <property type="match status" value="1"/>
</dbReference>
<dbReference type="Proteomes" id="UP000320176">
    <property type="component" value="Unassembled WGS sequence"/>
</dbReference>
<dbReference type="Gene3D" id="3.80.10.10">
    <property type="entry name" value="Ribonuclease Inhibitor"/>
    <property type="match status" value="2"/>
</dbReference>
<dbReference type="Pfam" id="PF23598">
    <property type="entry name" value="LRR_14"/>
    <property type="match status" value="1"/>
</dbReference>
<accession>A0A5C6ARY9</accession>
<dbReference type="InterPro" id="IPR052595">
    <property type="entry name" value="LRRC69/RLP"/>
</dbReference>
<dbReference type="PANTHER" id="PTHR48057">
    <property type="entry name" value="LEUCINE-RICH REPEAT SERINE/THREONINE-PROTEIN KINASE 1"/>
    <property type="match status" value="1"/>
</dbReference>
<feature type="transmembrane region" description="Helical" evidence="2">
    <location>
        <begin position="6"/>
        <end position="27"/>
    </location>
</feature>
<dbReference type="AlphaFoldDB" id="A0A5C6ARY9"/>
<organism evidence="4 5">
    <name type="scientific">Stieleria varia</name>
    <dbReference type="NCBI Taxonomy" id="2528005"/>
    <lineage>
        <taxon>Bacteria</taxon>
        <taxon>Pseudomonadati</taxon>
        <taxon>Planctomycetota</taxon>
        <taxon>Planctomycetia</taxon>
        <taxon>Pirellulales</taxon>
        <taxon>Pirellulaceae</taxon>
        <taxon>Stieleria</taxon>
    </lineage>
</organism>
<comment type="caution">
    <text evidence="4">The sequence shown here is derived from an EMBL/GenBank/DDBJ whole genome shotgun (WGS) entry which is preliminary data.</text>
</comment>
<reference evidence="4 5" key="1">
    <citation type="submission" date="2019-02" db="EMBL/GenBank/DDBJ databases">
        <title>Deep-cultivation of Planctomycetes and their phenomic and genomic characterization uncovers novel biology.</title>
        <authorList>
            <person name="Wiegand S."/>
            <person name="Jogler M."/>
            <person name="Boedeker C."/>
            <person name="Pinto D."/>
            <person name="Vollmers J."/>
            <person name="Rivas-Marin E."/>
            <person name="Kohn T."/>
            <person name="Peeters S.H."/>
            <person name="Heuer A."/>
            <person name="Rast P."/>
            <person name="Oberbeckmann S."/>
            <person name="Bunk B."/>
            <person name="Jeske O."/>
            <person name="Meyerdierks A."/>
            <person name="Storesund J.E."/>
            <person name="Kallscheuer N."/>
            <person name="Luecker S."/>
            <person name="Lage O.M."/>
            <person name="Pohl T."/>
            <person name="Merkel B.J."/>
            <person name="Hornburger P."/>
            <person name="Mueller R.-W."/>
            <person name="Bruemmer F."/>
            <person name="Labrenz M."/>
            <person name="Spormann A.M."/>
            <person name="Op Den Camp H."/>
            <person name="Overmann J."/>
            <person name="Amann R."/>
            <person name="Jetten M.S.M."/>
            <person name="Mascher T."/>
            <person name="Medema M.H."/>
            <person name="Devos D.P."/>
            <person name="Kaster A.-K."/>
            <person name="Ovreas L."/>
            <person name="Rohde M."/>
            <person name="Galperin M.Y."/>
            <person name="Jogler C."/>
        </authorList>
    </citation>
    <scope>NUCLEOTIDE SEQUENCE [LARGE SCALE GENOMIC DNA]</scope>
    <source>
        <strain evidence="4 5">Pla52n</strain>
    </source>
</reference>
<evidence type="ECO:0000313" key="4">
    <source>
        <dbReference type="EMBL" id="TWU02271.1"/>
    </source>
</evidence>
<gene>
    <name evidence="4" type="ORF">Pla52n_33210</name>
</gene>
<evidence type="ECO:0000259" key="3">
    <source>
        <dbReference type="Pfam" id="PF23598"/>
    </source>
</evidence>
<feature type="domain" description="Disease resistance R13L4/SHOC-2-like LRR" evidence="3">
    <location>
        <begin position="75"/>
        <end position="248"/>
    </location>
</feature>
<sequence length="269" mass="29805">MRRLQFGLRSCLIATTLLAAVFGFVGIRYRESLRQRSIAQDLIKAGASVEFQGSYFPVVTAIKMTGPKRLDEYMPLIGQLTNLRDLTLQFAEFSNESVRHLCGLRELENVDMRWSTISDKGLVHLSQISTIRSLKLNKSCPPVAAPNSLSSQITNSTLEQISKLKNLQTLVIWGADITDAGLPNLIHCDQLRTLWLCECDIEGPGLVSVAKLADLQELDLCGTDVSGTSLEPLQQLRGLRSLRVARTNVSPSDAATYQSRRQGDIQIVY</sequence>
<keyword evidence="5" id="KW-1185">Reference proteome</keyword>
<keyword evidence="2" id="KW-0812">Transmembrane</keyword>
<name>A0A5C6ARY9_9BACT</name>
<evidence type="ECO:0000256" key="1">
    <source>
        <dbReference type="ARBA" id="ARBA00022737"/>
    </source>
</evidence>
<dbReference type="InterPro" id="IPR032675">
    <property type="entry name" value="LRR_dom_sf"/>
</dbReference>
<keyword evidence="1" id="KW-0677">Repeat</keyword>
<protein>
    <submittedName>
        <fullName evidence="4">Leucine Rich repeats (2 copies)</fullName>
    </submittedName>
</protein>
<evidence type="ECO:0000313" key="5">
    <source>
        <dbReference type="Proteomes" id="UP000320176"/>
    </source>
</evidence>
<dbReference type="SUPFAM" id="SSF52047">
    <property type="entry name" value="RNI-like"/>
    <property type="match status" value="1"/>
</dbReference>
<dbReference type="RefSeq" id="WP_425289830.1">
    <property type="nucleotide sequence ID" value="NZ_CP151726.1"/>
</dbReference>
<keyword evidence="2" id="KW-1133">Transmembrane helix</keyword>
<dbReference type="InterPro" id="IPR055414">
    <property type="entry name" value="LRR_R13L4/SHOC2-like"/>
</dbReference>
<dbReference type="EMBL" id="SJPN01000004">
    <property type="protein sequence ID" value="TWU02271.1"/>
    <property type="molecule type" value="Genomic_DNA"/>
</dbReference>
<proteinExistence type="predicted"/>